<feature type="domain" description="DUF4771" evidence="3">
    <location>
        <begin position="550"/>
        <end position="703"/>
    </location>
</feature>
<sequence length="736" mass="87587">MLLSTRKAQDFLVDYMQYRDVPTWYRGTSTFQIAAADQLANSIRDDVAQETSHRVRNCLNRLGLLPAVRDKDLKMLMRMSGGNDLAFLWFLMELYYKTPGEDYSSLNEQLILTSIAHLDMITTLRELDHILPPGHASKRQLQKRQRQKLRNKSWLKPQKPVSKKLARKHSSPYFNKLERPVQYGKPLNLERPDFKVQFIRYEIYKDPNYVPPNEENRWYAKHVFNEARRISTKTIREVINNLSDNFELTAKNKSNTALQIIDFALSEMDLSKHRDLKVLCKKHQFEEQQKEMRMKDLMSQKKEKCLENLDFGRKAREKQLEKIQKMLETEVEMYRLHYRKKLSEHKGNHSSVRILGKEGYCEHLIEDERQDDNGEVQNCSKSSVASIPILNSQHSKKHSLPSKTRQSLEKEERALLLLHKGNNRLSFGSRTSELRRFQSSNPTPRSSERYFVAPTENKPYRFSYPKIFHYEDEYDQRIFIKNTCVEALDADRDQVPKMVDQTPDLGKLTEKFADETWRKNEEQWRKDNYSDNPEVVRPDPYPRDMPRLSFYDCEDKKLMNDMLKIALHEMAKNPKFVLASLPDAHKLPMLREWIYQRYGKRYTHAQRIQEVNMSLKIMSVLQRLKLKSELPSPHAIASKHRQNYKCHSYIMKKVNLVRQQYYNRLNSDLLTRARYFWFAMRIALCALPTRATFFAYLPARTADNYLFKPWKLNERMEAKEEWDKRRFLNKQELLGL</sequence>
<dbReference type="Pfam" id="PF15994">
    <property type="entry name" value="DUF4770"/>
    <property type="match status" value="1"/>
</dbReference>
<proteinExistence type="evidence at transcript level"/>
<evidence type="ECO:0000259" key="3">
    <source>
        <dbReference type="Pfam" id="PF15995"/>
    </source>
</evidence>
<feature type="region of interest" description="Disordered" evidence="1">
    <location>
        <begin position="429"/>
        <end position="449"/>
    </location>
</feature>
<protein>
    <recommendedName>
        <fullName evidence="5">DUF4770 domain-containing protein</fullName>
    </recommendedName>
</protein>
<dbReference type="OrthoDB" id="6613664at2759"/>
<feature type="domain" description="DUF4770" evidence="2">
    <location>
        <begin position="59"/>
        <end position="230"/>
    </location>
</feature>
<dbReference type="InterPro" id="IPR031936">
    <property type="entry name" value="DUF4771"/>
</dbReference>
<dbReference type="Pfam" id="PF15995">
    <property type="entry name" value="DUF4771"/>
    <property type="match status" value="1"/>
</dbReference>
<name>W8AQF6_CERCA</name>
<accession>W8AQF6</accession>
<evidence type="ECO:0008006" key="5">
    <source>
        <dbReference type="Google" id="ProtNLM"/>
    </source>
</evidence>
<feature type="compositionally biased region" description="Basic residues" evidence="1">
    <location>
        <begin position="136"/>
        <end position="153"/>
    </location>
</feature>
<dbReference type="EMBL" id="GAMC01018258">
    <property type="protein sequence ID" value="JAB88297.1"/>
    <property type="molecule type" value="mRNA"/>
</dbReference>
<evidence type="ECO:0000256" key="1">
    <source>
        <dbReference type="SAM" id="MobiDB-lite"/>
    </source>
</evidence>
<organism evidence="4">
    <name type="scientific">Ceratitis capitata</name>
    <name type="common">Mediterranean fruit fly</name>
    <name type="synonym">Tephritis capitata</name>
    <dbReference type="NCBI Taxonomy" id="7213"/>
    <lineage>
        <taxon>Eukaryota</taxon>
        <taxon>Metazoa</taxon>
        <taxon>Ecdysozoa</taxon>
        <taxon>Arthropoda</taxon>
        <taxon>Hexapoda</taxon>
        <taxon>Insecta</taxon>
        <taxon>Pterygota</taxon>
        <taxon>Neoptera</taxon>
        <taxon>Endopterygota</taxon>
        <taxon>Diptera</taxon>
        <taxon>Brachycera</taxon>
        <taxon>Muscomorpha</taxon>
        <taxon>Tephritoidea</taxon>
        <taxon>Tephritidae</taxon>
        <taxon>Ceratitis</taxon>
        <taxon>Ceratitis</taxon>
    </lineage>
</organism>
<dbReference type="PANTHER" id="PTHR41967">
    <property type="entry name" value="FI19406P1-RELATED"/>
    <property type="match status" value="1"/>
</dbReference>
<dbReference type="PANTHER" id="PTHR41967:SF6">
    <property type="entry name" value="FI19406P1-RELATED"/>
    <property type="match status" value="1"/>
</dbReference>
<feature type="compositionally biased region" description="Polar residues" evidence="1">
    <location>
        <begin position="429"/>
        <end position="445"/>
    </location>
</feature>
<feature type="region of interest" description="Disordered" evidence="1">
    <location>
        <begin position="387"/>
        <end position="407"/>
    </location>
</feature>
<dbReference type="InterPro" id="IPR031935">
    <property type="entry name" value="DUF4770"/>
</dbReference>
<feature type="region of interest" description="Disordered" evidence="1">
    <location>
        <begin position="134"/>
        <end position="161"/>
    </location>
</feature>
<evidence type="ECO:0000259" key="2">
    <source>
        <dbReference type="Pfam" id="PF15994"/>
    </source>
</evidence>
<reference evidence="4" key="1">
    <citation type="submission" date="2013-07" db="EMBL/GenBank/DDBJ databases">
        <authorList>
            <person name="Geib S."/>
        </authorList>
    </citation>
    <scope>NUCLEOTIDE SEQUENCE</scope>
</reference>
<dbReference type="AlphaFoldDB" id="W8AQF6"/>
<evidence type="ECO:0000313" key="4">
    <source>
        <dbReference type="EMBL" id="JAB88297.1"/>
    </source>
</evidence>
<reference evidence="4" key="2">
    <citation type="journal article" date="2014" name="BMC Genomics">
        <title>A genomic perspective to assessing quality of mass-reared SIT flies used in Mediterranean fruit fly (Ceratitis capitata) eradication in California.</title>
        <authorList>
            <person name="Calla B."/>
            <person name="Hall B."/>
            <person name="Hou S."/>
            <person name="Geib S.M."/>
        </authorList>
    </citation>
    <scope>NUCLEOTIDE SEQUENCE</scope>
</reference>